<feature type="region of interest" description="Disordered" evidence="6">
    <location>
        <begin position="797"/>
        <end position="837"/>
    </location>
</feature>
<reference evidence="10" key="1">
    <citation type="submission" date="2023-03" db="EMBL/GenBank/DDBJ databases">
        <title>Complete genome of Cladonia borealis.</title>
        <authorList>
            <person name="Park H."/>
        </authorList>
    </citation>
    <scope>NUCLEOTIDE SEQUENCE</scope>
    <source>
        <strain evidence="10">ANT050790</strain>
    </source>
</reference>
<evidence type="ECO:0000313" key="11">
    <source>
        <dbReference type="Proteomes" id="UP001166286"/>
    </source>
</evidence>
<evidence type="ECO:0000256" key="1">
    <source>
        <dbReference type="ARBA" id="ARBA00010337"/>
    </source>
</evidence>
<dbReference type="GO" id="GO:0000930">
    <property type="term" value="C:gamma-tubulin complex"/>
    <property type="evidence" value="ECO:0007669"/>
    <property type="project" value="UniProtKB-ARBA"/>
</dbReference>
<comment type="subcellular location">
    <subcellularLocation>
        <location evidence="5">Cytoplasm</location>
        <location evidence="5">Cytoskeleton</location>
        <location evidence="5">Microtubule organizing center</location>
    </subcellularLocation>
</comment>
<dbReference type="GO" id="GO:0043015">
    <property type="term" value="F:gamma-tubulin binding"/>
    <property type="evidence" value="ECO:0007669"/>
    <property type="project" value="InterPro"/>
</dbReference>
<protein>
    <recommendedName>
        <fullName evidence="5">Spindle pole body component</fullName>
    </recommendedName>
</protein>
<feature type="domain" description="Gamma tubulin complex component C-terminal" evidence="7">
    <location>
        <begin position="550"/>
        <end position="815"/>
    </location>
</feature>
<evidence type="ECO:0000259" key="9">
    <source>
        <dbReference type="Pfam" id="PF17681"/>
    </source>
</evidence>
<dbReference type="InterPro" id="IPR007259">
    <property type="entry name" value="GCP"/>
</dbReference>
<dbReference type="GO" id="GO:0051225">
    <property type="term" value="P:spindle assembly"/>
    <property type="evidence" value="ECO:0007669"/>
    <property type="project" value="TreeGrafter"/>
</dbReference>
<dbReference type="Pfam" id="PF14609">
    <property type="entry name" value="GCP5-Mod21_N"/>
    <property type="match status" value="1"/>
</dbReference>
<dbReference type="AlphaFoldDB" id="A0AA39QZC2"/>
<dbReference type="Gene3D" id="1.20.120.1900">
    <property type="entry name" value="Gamma-tubulin complex, C-terminal domain"/>
    <property type="match status" value="1"/>
</dbReference>
<accession>A0AA39QZC2</accession>
<comment type="similarity">
    <text evidence="1 5">Belongs to the TUBGCP family.</text>
</comment>
<keyword evidence="4 5" id="KW-0206">Cytoskeleton</keyword>
<dbReference type="GO" id="GO:0007020">
    <property type="term" value="P:microtubule nucleation"/>
    <property type="evidence" value="ECO:0007669"/>
    <property type="project" value="InterPro"/>
</dbReference>
<dbReference type="EMBL" id="JAFEKC020000015">
    <property type="protein sequence ID" value="KAK0510488.1"/>
    <property type="molecule type" value="Genomic_DNA"/>
</dbReference>
<dbReference type="GO" id="GO:0005816">
    <property type="term" value="C:spindle pole body"/>
    <property type="evidence" value="ECO:0007669"/>
    <property type="project" value="UniProtKB-ARBA"/>
</dbReference>
<evidence type="ECO:0000259" key="7">
    <source>
        <dbReference type="Pfam" id="PF04130"/>
    </source>
</evidence>
<proteinExistence type="inferred from homology"/>
<dbReference type="GO" id="GO:0051321">
    <property type="term" value="P:meiotic cell cycle"/>
    <property type="evidence" value="ECO:0007669"/>
    <property type="project" value="TreeGrafter"/>
</dbReference>
<dbReference type="PANTHER" id="PTHR19302">
    <property type="entry name" value="GAMMA TUBULIN COMPLEX PROTEIN"/>
    <property type="match status" value="1"/>
</dbReference>
<comment type="caution">
    <text evidence="10">The sequence shown here is derived from an EMBL/GenBank/DDBJ whole genome shotgun (WGS) entry which is preliminary data.</text>
</comment>
<dbReference type="InterPro" id="IPR040457">
    <property type="entry name" value="GCP_C"/>
</dbReference>
<evidence type="ECO:0000259" key="8">
    <source>
        <dbReference type="Pfam" id="PF14609"/>
    </source>
</evidence>
<evidence type="ECO:0000256" key="6">
    <source>
        <dbReference type="SAM" id="MobiDB-lite"/>
    </source>
</evidence>
<sequence>MAHNAQISALVEQLIKSTIRTLSDAEVEQCKHSVLNTLVEAKSSRVNQFHVRDRLDGLVEKARILNNDPLADAMHHRLAELSTRSTRWTPEVLSLLLDLSDRPVHDTKLEDLVLLEPPSSPSALTWSAILADDPLDDQDDIWNNVDFAADGSDEEEVLEANGSDVAEPISDPNWLDIDSAEARLEDLIQPQDDGALREIMDAQFWKQQAVTSTMDQLGQDKAPMITLTELQAVRETTLMLLDLPTSIYTVNDRGDVLISPIIGIRHVSQGSITDLLQGFAEIGGKLRKVRSWSRRKTAIPLEQKFQAAIESRLLKVDHGLNKIQARFLQPQHQPNPSLLQLHDEVCSITRYMQQVYNITVKLESGSSAKLSFDILEHLFDKICANQSMGDEGGYEYMAKLFFECFQVYLRPIRRWMETGLLSNQDQVMFVGKSQEDVPLDSLWRDQYYLIQDANAKLHAPKFLHVTAHKIFNTGKSVIFLRNLGYEEGRSGEEYFDANAMTYESVCQLADFGMVSPFTELFDMAFDAWITGRHRSASLMLHTKLESECGLQRSLDALEHIYFFRNGALSTDVAFKLFEQINHGELEWSDSFVLTELFHKTFGATACIDLECLEVRSVTDTTSRDRLRVKRSMDTLEDLQITYLLPWPIANIIPAKSLKVYARIFVFLLQIHRAKYLLQMQRLPRSASPTVDRHILHLYSLHHRLLWFTDVILSYVTDMVLSASTIDMRMNMRRAEDVDAMIAVHEAYVSLLQDRCFLTQENAPIHQAIISLLDLTVLFSDVHSLYVSRTEEARGASTALNMTRTAERQSVDSDSDEDEGNNELDNTSEHSHFKPELANTGRLVSMSDTFGKLHGYISAAVHGMSKANSVPCWEMLSRSLAVGGRD</sequence>
<dbReference type="InterPro" id="IPR041470">
    <property type="entry name" value="GCP_N"/>
</dbReference>
<dbReference type="CDD" id="cd22572">
    <property type="entry name" value="GCP5_NTD"/>
    <property type="match status" value="1"/>
</dbReference>
<evidence type="ECO:0000256" key="2">
    <source>
        <dbReference type="ARBA" id="ARBA00022490"/>
    </source>
</evidence>
<feature type="domain" description="Gamma-Tubulin ring complex non-core subunit mod21 N-terminal" evidence="8">
    <location>
        <begin position="64"/>
        <end position="152"/>
    </location>
</feature>
<evidence type="ECO:0000256" key="3">
    <source>
        <dbReference type="ARBA" id="ARBA00022701"/>
    </source>
</evidence>
<dbReference type="InterPro" id="IPR059169">
    <property type="entry name" value="GCP5_N_ext"/>
</dbReference>
<organism evidence="10 11">
    <name type="scientific">Cladonia borealis</name>
    <dbReference type="NCBI Taxonomy" id="184061"/>
    <lineage>
        <taxon>Eukaryota</taxon>
        <taxon>Fungi</taxon>
        <taxon>Dikarya</taxon>
        <taxon>Ascomycota</taxon>
        <taxon>Pezizomycotina</taxon>
        <taxon>Lecanoromycetes</taxon>
        <taxon>OSLEUM clade</taxon>
        <taxon>Lecanoromycetidae</taxon>
        <taxon>Lecanorales</taxon>
        <taxon>Lecanorineae</taxon>
        <taxon>Cladoniaceae</taxon>
        <taxon>Cladonia</taxon>
    </lineage>
</organism>
<name>A0AA39QZC2_9LECA</name>
<dbReference type="GO" id="GO:0051011">
    <property type="term" value="F:microtubule minus-end binding"/>
    <property type="evidence" value="ECO:0007669"/>
    <property type="project" value="TreeGrafter"/>
</dbReference>
<dbReference type="InterPro" id="IPR032797">
    <property type="entry name" value="Mod21_N"/>
</dbReference>
<keyword evidence="3 5" id="KW-0493">Microtubule</keyword>
<keyword evidence="2 5" id="KW-0963">Cytoplasm</keyword>
<evidence type="ECO:0000313" key="10">
    <source>
        <dbReference type="EMBL" id="KAK0510488.1"/>
    </source>
</evidence>
<keyword evidence="11" id="KW-1185">Reference proteome</keyword>
<dbReference type="GO" id="GO:0031122">
    <property type="term" value="P:cytoplasmic microtubule organization"/>
    <property type="evidence" value="ECO:0007669"/>
    <property type="project" value="TreeGrafter"/>
</dbReference>
<dbReference type="Proteomes" id="UP001166286">
    <property type="component" value="Unassembled WGS sequence"/>
</dbReference>
<feature type="domain" description="Gamma tubulin complex component protein N-terminal" evidence="9">
    <location>
        <begin position="233"/>
        <end position="540"/>
    </location>
</feature>
<dbReference type="PANTHER" id="PTHR19302:SF33">
    <property type="entry name" value="GAMMA-TUBULIN COMPLEX COMPONENT 5"/>
    <property type="match status" value="1"/>
</dbReference>
<gene>
    <name evidence="10" type="ORF">JMJ35_006920</name>
</gene>
<dbReference type="Pfam" id="PF04130">
    <property type="entry name" value="GCP_C_terminal"/>
    <property type="match status" value="1"/>
</dbReference>
<dbReference type="GO" id="GO:0000922">
    <property type="term" value="C:spindle pole"/>
    <property type="evidence" value="ECO:0007669"/>
    <property type="project" value="InterPro"/>
</dbReference>
<feature type="compositionally biased region" description="Acidic residues" evidence="6">
    <location>
        <begin position="812"/>
        <end position="821"/>
    </location>
</feature>
<evidence type="ECO:0000256" key="4">
    <source>
        <dbReference type="ARBA" id="ARBA00023212"/>
    </source>
</evidence>
<dbReference type="InterPro" id="IPR042241">
    <property type="entry name" value="GCP_C_sf"/>
</dbReference>
<dbReference type="GO" id="GO:0000278">
    <property type="term" value="P:mitotic cell cycle"/>
    <property type="evidence" value="ECO:0007669"/>
    <property type="project" value="TreeGrafter"/>
</dbReference>
<dbReference type="GO" id="GO:0005874">
    <property type="term" value="C:microtubule"/>
    <property type="evidence" value="ECO:0007669"/>
    <property type="project" value="UniProtKB-KW"/>
</dbReference>
<dbReference type="Pfam" id="PF17681">
    <property type="entry name" value="GCP_N_terminal"/>
    <property type="match status" value="1"/>
</dbReference>
<evidence type="ECO:0000256" key="5">
    <source>
        <dbReference type="RuleBase" id="RU363050"/>
    </source>
</evidence>